<accession>A0ABP2KEE7</accession>
<dbReference type="Gene3D" id="1.10.10.2910">
    <property type="match status" value="1"/>
</dbReference>
<dbReference type="Pfam" id="PF06114">
    <property type="entry name" value="Peptidase_M78"/>
    <property type="match status" value="1"/>
</dbReference>
<dbReference type="PANTHER" id="PTHR43236:SF2">
    <property type="entry name" value="BLL0069 PROTEIN"/>
    <property type="match status" value="1"/>
</dbReference>
<keyword evidence="3" id="KW-1185">Reference proteome</keyword>
<gene>
    <name evidence="2" type="ORF">HMPREF0604_01201</name>
</gene>
<dbReference type="PANTHER" id="PTHR43236">
    <property type="entry name" value="ANTITOXIN HIGA1"/>
    <property type="match status" value="1"/>
</dbReference>
<proteinExistence type="predicted"/>
<reference evidence="2 3" key="1">
    <citation type="submission" date="2010-12" db="EMBL/GenBank/DDBJ databases">
        <title>The Genome Sequence of Neisseria mucosa strain C102.</title>
        <authorList>
            <consortium name="The Broad Institute Genome Sequencing Platform"/>
            <person name="Earl A."/>
            <person name="Ward D."/>
            <person name="Feldgarden M."/>
            <person name="Gevers D."/>
            <person name="Sibley C.D."/>
            <person name="Field T.R."/>
            <person name="Grinwis M."/>
            <person name="Eshaghurshan C.S."/>
            <person name="Surette M."/>
            <person name="Young S.K."/>
            <person name="Zeng Q."/>
            <person name="Gargeya S."/>
            <person name="Fitzgerald M."/>
            <person name="Haas B."/>
            <person name="Abouelleil A."/>
            <person name="Alvarado L."/>
            <person name="Arachchi H.M."/>
            <person name="Berlin A."/>
            <person name="Brown A."/>
            <person name="Chapman S.B."/>
            <person name="Chen Z."/>
            <person name="Dunbar C."/>
            <person name="Freedman E."/>
            <person name="Gearin G."/>
            <person name="Gellesch M."/>
            <person name="Goldberg J."/>
            <person name="Griggs A."/>
            <person name="Gujja S."/>
            <person name="Heilman E."/>
            <person name="Heiman D."/>
            <person name="Howarth C."/>
            <person name="Larson L."/>
            <person name="Lui A."/>
            <person name="MacDonald P.J.P."/>
            <person name="Mehta T."/>
            <person name="Montmayeur A."/>
            <person name="Murphy C."/>
            <person name="Neiman D."/>
            <person name="Pearson M."/>
            <person name="Priest M."/>
            <person name="Roberts A."/>
            <person name="Saif S."/>
            <person name="Shea T."/>
            <person name="Shenoy N."/>
            <person name="Sisk P."/>
            <person name="Stolte C."/>
            <person name="Sykes S."/>
            <person name="White J."/>
            <person name="Yandava C."/>
            <person name="Nusbaum C."/>
            <person name="Birren B."/>
        </authorList>
    </citation>
    <scope>NUCLEOTIDE SEQUENCE [LARGE SCALE GENOMIC DNA]</scope>
    <source>
        <strain evidence="2 3">C102</strain>
    </source>
</reference>
<dbReference type="Proteomes" id="UP000003612">
    <property type="component" value="Unassembled WGS sequence"/>
</dbReference>
<dbReference type="InterPro" id="IPR052345">
    <property type="entry name" value="Rad_response_metalloprotease"/>
</dbReference>
<dbReference type="InterPro" id="IPR010359">
    <property type="entry name" value="IrrE_HExxH"/>
</dbReference>
<name>A0ABP2KEE7_NEIMU</name>
<dbReference type="EMBL" id="ACRG01000009">
    <property type="protein sequence ID" value="EFV80386.1"/>
    <property type="molecule type" value="Genomic_DNA"/>
</dbReference>
<organism evidence="2 3">
    <name type="scientific">Neisseria mucosa C102</name>
    <dbReference type="NCBI Taxonomy" id="435832"/>
    <lineage>
        <taxon>Bacteria</taxon>
        <taxon>Pseudomonadati</taxon>
        <taxon>Pseudomonadota</taxon>
        <taxon>Betaproteobacteria</taxon>
        <taxon>Neisseriales</taxon>
        <taxon>Neisseriaceae</taxon>
        <taxon>Neisseria</taxon>
    </lineage>
</organism>
<dbReference type="RefSeq" id="WP_003747874.1">
    <property type="nucleotide sequence ID" value="NZ_GL635794.1"/>
</dbReference>
<evidence type="ECO:0000313" key="2">
    <source>
        <dbReference type="EMBL" id="EFV80386.1"/>
    </source>
</evidence>
<comment type="caution">
    <text evidence="2">The sequence shown here is derived from an EMBL/GenBank/DDBJ whole genome shotgun (WGS) entry which is preliminary data.</text>
</comment>
<feature type="domain" description="IrrE N-terminal-like" evidence="1">
    <location>
        <begin position="169"/>
        <end position="296"/>
    </location>
</feature>
<protein>
    <recommendedName>
        <fullName evidence="1">IrrE N-terminal-like domain-containing protein</fullName>
    </recommendedName>
</protein>
<evidence type="ECO:0000313" key="3">
    <source>
        <dbReference type="Proteomes" id="UP000003612"/>
    </source>
</evidence>
<sequence>MSSIDYHVSTTMLDWIAETQATNRNGLAELVAPKKRQKFLEGIINQSQADKLIKMANIPFGFLFLNQPPPENFGKPSLPDFRTVQDSEPLSADFYAVLSDIDDKVDWYRDYLRQTDRLPESLPFVGKFGLKDTAETIATDIAITINYDVSERRKRSKDGYFGYISSLLEQVGVLVFKSGIVGGNTHRKLNVREFRGFAIADKQVPAIFINGADAASAQLFTLLHETAHIWLGESGVSNPDPTSENKTEQLCNRVAAEFLVPNKEFTRAWQSETAIEENLETLARQFHVSTYVIAIKAYQNKLIVQKEWQKIRQKVLNTSKKESSGGNPYATIPLRNSKRFTQTVIRAAMNKEILLRDGAKLLNTMPATMVELYKRSKG</sequence>
<evidence type="ECO:0000259" key="1">
    <source>
        <dbReference type="Pfam" id="PF06114"/>
    </source>
</evidence>